<name>A0AAV5LYH2_9ROSI</name>
<feature type="compositionally biased region" description="Basic and acidic residues" evidence="1">
    <location>
        <begin position="158"/>
        <end position="169"/>
    </location>
</feature>
<comment type="caution">
    <text evidence="2">The sequence shown here is derived from an EMBL/GenBank/DDBJ whole genome shotgun (WGS) entry which is preliminary data.</text>
</comment>
<evidence type="ECO:0000313" key="2">
    <source>
        <dbReference type="EMBL" id="GKV42238.1"/>
    </source>
</evidence>
<accession>A0AAV5LYH2</accession>
<sequence length="440" mass="48190">MEGGRQPHPWPPIRQGVIPLINAGPSCHTHTLEGGPGCCFPPSTAPLCMGDHQGIIGRYLMNFYRWRVAIPSDCKNKTPAKRSGVVDEALTKIKVSMARSNSPTKESDIADDDALIWIGSSMARARLQPRNLILLMMMPSDDSEHYRYMVGRMWRDEHGQSKGTSEEQRQQASDVEAGGEISQVISSKKPASGNKRSMAKPSKSEAHKSGASLANQQIKVKASMPHEAKMPKENEDKASPPTFGKRLDSILVPSNDEVSSKAKEGKNVEALMKNMDEALAKNMKKALTKPAIYCKIIVGEANEPSLLDSIVGLVEAVLEKGMPYLAVASKDSIPLEDEINVDEPTMSISKKAISSRKIMSRDKSFSVPTKLSDIDNMHNKAKKVMIENASINLCVAVKHMEVTPFVKMDEEFFYLCKDAINDAKSINFKVGGIQAGKGIP</sequence>
<feature type="compositionally biased region" description="Basic and acidic residues" evidence="1">
    <location>
        <begin position="224"/>
        <end position="238"/>
    </location>
</feature>
<organism evidence="2 3">
    <name type="scientific">Rubroshorea leprosula</name>
    <dbReference type="NCBI Taxonomy" id="152421"/>
    <lineage>
        <taxon>Eukaryota</taxon>
        <taxon>Viridiplantae</taxon>
        <taxon>Streptophyta</taxon>
        <taxon>Embryophyta</taxon>
        <taxon>Tracheophyta</taxon>
        <taxon>Spermatophyta</taxon>
        <taxon>Magnoliopsida</taxon>
        <taxon>eudicotyledons</taxon>
        <taxon>Gunneridae</taxon>
        <taxon>Pentapetalae</taxon>
        <taxon>rosids</taxon>
        <taxon>malvids</taxon>
        <taxon>Malvales</taxon>
        <taxon>Dipterocarpaceae</taxon>
        <taxon>Rubroshorea</taxon>
    </lineage>
</organism>
<reference evidence="2 3" key="1">
    <citation type="journal article" date="2021" name="Commun. Biol.">
        <title>The genome of Shorea leprosula (Dipterocarpaceae) highlights the ecological relevance of drought in aseasonal tropical rainforests.</title>
        <authorList>
            <person name="Ng K.K.S."/>
            <person name="Kobayashi M.J."/>
            <person name="Fawcett J.A."/>
            <person name="Hatakeyama M."/>
            <person name="Paape T."/>
            <person name="Ng C.H."/>
            <person name="Ang C.C."/>
            <person name="Tnah L.H."/>
            <person name="Lee C.T."/>
            <person name="Nishiyama T."/>
            <person name="Sese J."/>
            <person name="O'Brien M.J."/>
            <person name="Copetti D."/>
            <person name="Mohd Noor M.I."/>
            <person name="Ong R.C."/>
            <person name="Putra M."/>
            <person name="Sireger I.Z."/>
            <person name="Indrioko S."/>
            <person name="Kosugi Y."/>
            <person name="Izuno A."/>
            <person name="Isagi Y."/>
            <person name="Lee S.L."/>
            <person name="Shimizu K.K."/>
        </authorList>
    </citation>
    <scope>NUCLEOTIDE SEQUENCE [LARGE SCALE GENOMIC DNA]</scope>
    <source>
        <strain evidence="2">214</strain>
    </source>
</reference>
<evidence type="ECO:0000313" key="3">
    <source>
        <dbReference type="Proteomes" id="UP001054252"/>
    </source>
</evidence>
<keyword evidence="3" id="KW-1185">Reference proteome</keyword>
<dbReference type="Proteomes" id="UP001054252">
    <property type="component" value="Unassembled WGS sequence"/>
</dbReference>
<feature type="region of interest" description="Disordered" evidence="1">
    <location>
        <begin position="158"/>
        <end position="245"/>
    </location>
</feature>
<dbReference type="AlphaFoldDB" id="A0AAV5LYH2"/>
<protein>
    <submittedName>
        <fullName evidence="2">Uncharacterized protein</fullName>
    </submittedName>
</protein>
<gene>
    <name evidence="2" type="ORF">SLEP1_g49667</name>
</gene>
<proteinExistence type="predicted"/>
<evidence type="ECO:0000256" key="1">
    <source>
        <dbReference type="SAM" id="MobiDB-lite"/>
    </source>
</evidence>
<dbReference type="EMBL" id="BPVZ01000156">
    <property type="protein sequence ID" value="GKV42238.1"/>
    <property type="molecule type" value="Genomic_DNA"/>
</dbReference>